<organism evidence="2 3">
    <name type="scientific">Reticulomyxa filosa</name>
    <dbReference type="NCBI Taxonomy" id="46433"/>
    <lineage>
        <taxon>Eukaryota</taxon>
        <taxon>Sar</taxon>
        <taxon>Rhizaria</taxon>
        <taxon>Retaria</taxon>
        <taxon>Foraminifera</taxon>
        <taxon>Monothalamids</taxon>
        <taxon>Reticulomyxidae</taxon>
        <taxon>Reticulomyxa</taxon>
    </lineage>
</organism>
<keyword evidence="1" id="KW-0812">Transmembrane</keyword>
<evidence type="ECO:0000313" key="3">
    <source>
        <dbReference type="Proteomes" id="UP000023152"/>
    </source>
</evidence>
<keyword evidence="1" id="KW-1133">Transmembrane helix</keyword>
<dbReference type="AlphaFoldDB" id="X6M1R4"/>
<protein>
    <submittedName>
        <fullName evidence="2">Uncharacterized protein</fullName>
    </submittedName>
</protein>
<feature type="transmembrane region" description="Helical" evidence="1">
    <location>
        <begin position="172"/>
        <end position="193"/>
    </location>
</feature>
<dbReference type="Proteomes" id="UP000023152">
    <property type="component" value="Unassembled WGS sequence"/>
</dbReference>
<sequence length="237" mass="28662">IWCSITVAKPQEVKDMKRLSEKIKSDYNEDFNRVFDIRRFTILCVIKNADKFNLVVSEDKDFFEKQSKTHHRFHNIKLYVPKHKVYVEMQACSSRLCKFFKMFALLGLFFRMFLCCSSITHIDNVAETSTKRITCTVIEIIFKEYNQQLNIDKYSYNKVLFHYVFQQFITNYQIIFSQIIFLYSNLWFVNLFFKLKYIEKKWALLLLCLNILQNETLISNYKVLYLLNKTNFISIFY</sequence>
<comment type="caution">
    <text evidence="2">The sequence shown here is derived from an EMBL/GenBank/DDBJ whole genome shotgun (WGS) entry which is preliminary data.</text>
</comment>
<reference evidence="2 3" key="1">
    <citation type="journal article" date="2013" name="Curr. Biol.">
        <title>The Genome of the Foraminiferan Reticulomyxa filosa.</title>
        <authorList>
            <person name="Glockner G."/>
            <person name="Hulsmann N."/>
            <person name="Schleicher M."/>
            <person name="Noegel A.A."/>
            <person name="Eichinger L."/>
            <person name="Gallinger C."/>
            <person name="Pawlowski J."/>
            <person name="Sierra R."/>
            <person name="Euteneuer U."/>
            <person name="Pillet L."/>
            <person name="Moustafa A."/>
            <person name="Platzer M."/>
            <person name="Groth M."/>
            <person name="Szafranski K."/>
            <person name="Schliwa M."/>
        </authorList>
    </citation>
    <scope>NUCLEOTIDE SEQUENCE [LARGE SCALE GENOMIC DNA]</scope>
</reference>
<name>X6M1R4_RETFI</name>
<evidence type="ECO:0000256" key="1">
    <source>
        <dbReference type="SAM" id="Phobius"/>
    </source>
</evidence>
<evidence type="ECO:0000313" key="2">
    <source>
        <dbReference type="EMBL" id="ETO06895.1"/>
    </source>
</evidence>
<keyword evidence="3" id="KW-1185">Reference proteome</keyword>
<dbReference type="EMBL" id="ASPP01026698">
    <property type="protein sequence ID" value="ETO06895.1"/>
    <property type="molecule type" value="Genomic_DNA"/>
</dbReference>
<proteinExistence type="predicted"/>
<feature type="non-terminal residue" evidence="2">
    <location>
        <position position="1"/>
    </location>
</feature>
<accession>X6M1R4</accession>
<dbReference type="OrthoDB" id="5984008at2759"/>
<feature type="transmembrane region" description="Helical" evidence="1">
    <location>
        <begin position="103"/>
        <end position="122"/>
    </location>
</feature>
<keyword evidence="1" id="KW-0472">Membrane</keyword>
<gene>
    <name evidence="2" type="ORF">RFI_30497</name>
</gene>